<dbReference type="AlphaFoldDB" id="A0AAN8RKV4"/>
<dbReference type="EMBL" id="JAVHNR010000002">
    <property type="protein sequence ID" value="KAK6351113.1"/>
    <property type="molecule type" value="Genomic_DNA"/>
</dbReference>
<dbReference type="PANTHER" id="PTHR42048:SF1">
    <property type="entry name" value="ARS-BINDING PROTEIN 2"/>
    <property type="match status" value="1"/>
</dbReference>
<dbReference type="InterPro" id="IPR018562">
    <property type="entry name" value="ARS-binding_2"/>
</dbReference>
<evidence type="ECO:0000313" key="2">
    <source>
        <dbReference type="EMBL" id="KAK6351113.1"/>
    </source>
</evidence>
<dbReference type="PANTHER" id="PTHR42048">
    <property type="entry name" value="ARS-BINDING PROTEIN 2"/>
    <property type="match status" value="1"/>
</dbReference>
<dbReference type="GO" id="GO:0003688">
    <property type="term" value="F:DNA replication origin binding"/>
    <property type="evidence" value="ECO:0007669"/>
    <property type="project" value="TreeGrafter"/>
</dbReference>
<evidence type="ECO:0000313" key="3">
    <source>
        <dbReference type="Proteomes" id="UP001313282"/>
    </source>
</evidence>
<dbReference type="Pfam" id="PF09441">
    <property type="entry name" value="Abp2"/>
    <property type="match status" value="1"/>
</dbReference>
<proteinExistence type="predicted"/>
<reference evidence="2 3" key="1">
    <citation type="submission" date="2019-10" db="EMBL/GenBank/DDBJ databases">
        <authorList>
            <person name="Palmer J.M."/>
        </authorList>
    </citation>
    <scope>NUCLEOTIDE SEQUENCE [LARGE SCALE GENOMIC DNA]</scope>
    <source>
        <strain evidence="2 3">TWF718</strain>
    </source>
</reference>
<gene>
    <name evidence="2" type="ORF">TWF718_004284</name>
</gene>
<organism evidence="2 3">
    <name type="scientific">Orbilia javanica</name>
    <dbReference type="NCBI Taxonomy" id="47235"/>
    <lineage>
        <taxon>Eukaryota</taxon>
        <taxon>Fungi</taxon>
        <taxon>Dikarya</taxon>
        <taxon>Ascomycota</taxon>
        <taxon>Pezizomycotina</taxon>
        <taxon>Orbiliomycetes</taxon>
        <taxon>Orbiliales</taxon>
        <taxon>Orbiliaceae</taxon>
        <taxon>Orbilia</taxon>
    </lineage>
</organism>
<accession>A0AAN8RKV4</accession>
<keyword evidence="3" id="KW-1185">Reference proteome</keyword>
<sequence>MPELVSQTSKTSFFSAISMGSRDAQPGDDGGFQMHRHRLDSSLNFPSVSIRDLDNPEPNIRHFLGPPVSSIRRLSFPNDDEEEDHETRRQLVTEITREATGLVDDVQNDTNVATHLPVEVAVTRRWPTREVTDEKIHDCYVDFILCCNPAVPDNCDTAELRKSFRAPPKSDGVTFSVFKLFQLIKRFEEGDIKTWIQLVTELGVERKQDQSTQKVQQYAVRLKRWMHAMHVDAFFEYCLGRPHGYYTDIPPSLPTLDDEVRDGVPLEEDLALRALLPEYRPKRGRRKVERGSIDSSYTGMSEKRQRQPLLPATLPKILSPEEPSLLNYEESHVSSTLQKEDRIRDLDTLHPDARLWPELRVHNSQSLFHSIFSNPFDTLHPVVPGGQPLRWHTPPKPFDLSHRPGGPHERIRSVPVQQFPTLKRARRNHRLTVSSAWPSSGTSRGGKSRGRPTGNRGAAETLYTTFPASPASLEVQLSNQGINVPLGHDLSSTPTAIEEQLQFASKAHQTILPPIIHPLEDPAYDHNVEIPPLLEREISFDPYSVLGRGEMIKEQLATHLLTAPQDDMTVGLARSLADSLVDGVMQENNDRVIGTTLRPLSMLLGLDALDMNDLVITKDPPISEVERLEKEISLFERYRATDPEEQSLHDLINTDDSPSSPRTIAATNDQENGGPVNANTEEKYQLSWKLKLGSVVASVSTSVTLANKPQRATEEEQRLPDEFEVDMLLSDMETGNPSPGSFPGSGSDLLLNDDIEPPLDDSIDWRSRYFETREKLRKVEEELERLKHDLIARVMS</sequence>
<protein>
    <submittedName>
        <fullName evidence="2">Uncharacterized protein</fullName>
    </submittedName>
</protein>
<name>A0AAN8RKV4_9PEZI</name>
<evidence type="ECO:0000256" key="1">
    <source>
        <dbReference type="SAM" id="MobiDB-lite"/>
    </source>
</evidence>
<feature type="compositionally biased region" description="Polar residues" evidence="1">
    <location>
        <begin position="654"/>
        <end position="671"/>
    </location>
</feature>
<feature type="region of interest" description="Disordered" evidence="1">
    <location>
        <begin position="427"/>
        <end position="458"/>
    </location>
</feature>
<feature type="region of interest" description="Disordered" evidence="1">
    <location>
        <begin position="645"/>
        <end position="677"/>
    </location>
</feature>
<dbReference type="Proteomes" id="UP001313282">
    <property type="component" value="Unassembled WGS sequence"/>
</dbReference>
<comment type="caution">
    <text evidence="2">The sequence shown here is derived from an EMBL/GenBank/DDBJ whole genome shotgun (WGS) entry which is preliminary data.</text>
</comment>